<feature type="domain" description="HTH cro/C1-type" evidence="1">
    <location>
        <begin position="14"/>
        <end position="69"/>
    </location>
</feature>
<proteinExistence type="predicted"/>
<dbReference type="Gene3D" id="1.10.260.40">
    <property type="entry name" value="lambda repressor-like DNA-binding domains"/>
    <property type="match status" value="1"/>
</dbReference>
<sequence>MAQALATRDAGAILRFFRRHTGASQSQVGSLTGLSQSDVSAIERHLRQATSLDVLGRIAAVLTTPGAMLGLSAAGESANAHRGREPIPRVPATWAHLEDSIRPRGTSRRSAIPWRQPCVWEARTWIDGSF</sequence>
<dbReference type="InterPro" id="IPR001387">
    <property type="entry name" value="Cro/C1-type_HTH"/>
</dbReference>
<dbReference type="GO" id="GO:0003677">
    <property type="term" value="F:DNA binding"/>
    <property type="evidence" value="ECO:0007669"/>
    <property type="project" value="InterPro"/>
</dbReference>
<dbReference type="Pfam" id="PF13560">
    <property type="entry name" value="HTH_31"/>
    <property type="match status" value="1"/>
</dbReference>
<dbReference type="PROSITE" id="PS50943">
    <property type="entry name" value="HTH_CROC1"/>
    <property type="match status" value="1"/>
</dbReference>
<evidence type="ECO:0000313" key="2">
    <source>
        <dbReference type="EMBL" id="NEC91759.1"/>
    </source>
</evidence>
<reference evidence="2" key="1">
    <citation type="submission" date="2020-01" db="EMBL/GenBank/DDBJ databases">
        <title>Insect and environment-associated Actinomycetes.</title>
        <authorList>
            <person name="Currrie C."/>
            <person name="Chevrette M."/>
            <person name="Carlson C."/>
            <person name="Stubbendieck R."/>
            <person name="Wendt-Pienkowski E."/>
        </authorList>
    </citation>
    <scope>NUCLEOTIDE SEQUENCE</scope>
    <source>
        <strain evidence="2">SID12501</strain>
    </source>
</reference>
<dbReference type="SMART" id="SM00530">
    <property type="entry name" value="HTH_XRE"/>
    <property type="match status" value="1"/>
</dbReference>
<dbReference type="EMBL" id="JAAGLU010000048">
    <property type="protein sequence ID" value="NEC91759.1"/>
    <property type="molecule type" value="Genomic_DNA"/>
</dbReference>
<dbReference type="AlphaFoldDB" id="A0A6B3C517"/>
<organism evidence="2">
    <name type="scientific">Streptomyces sp. SID12501</name>
    <dbReference type="NCBI Taxonomy" id="2706042"/>
    <lineage>
        <taxon>Bacteria</taxon>
        <taxon>Bacillati</taxon>
        <taxon>Actinomycetota</taxon>
        <taxon>Actinomycetes</taxon>
        <taxon>Kitasatosporales</taxon>
        <taxon>Streptomycetaceae</taxon>
        <taxon>Streptomyces</taxon>
    </lineage>
</organism>
<dbReference type="SUPFAM" id="SSF47413">
    <property type="entry name" value="lambda repressor-like DNA-binding domains"/>
    <property type="match status" value="1"/>
</dbReference>
<comment type="caution">
    <text evidence="2">The sequence shown here is derived from an EMBL/GenBank/DDBJ whole genome shotgun (WGS) entry which is preliminary data.</text>
</comment>
<dbReference type="CDD" id="cd00093">
    <property type="entry name" value="HTH_XRE"/>
    <property type="match status" value="1"/>
</dbReference>
<protein>
    <submittedName>
        <fullName evidence="2">Helix-turn-helix transcriptional regulator</fullName>
    </submittedName>
</protein>
<name>A0A6B3C517_9ACTN</name>
<gene>
    <name evidence="2" type="ORF">G3I71_39585</name>
</gene>
<dbReference type="InterPro" id="IPR010982">
    <property type="entry name" value="Lambda_DNA-bd_dom_sf"/>
</dbReference>
<evidence type="ECO:0000259" key="1">
    <source>
        <dbReference type="PROSITE" id="PS50943"/>
    </source>
</evidence>
<accession>A0A6B3C517</accession>